<keyword evidence="2" id="KW-0378">Hydrolase</keyword>
<sequence length="262" mass="27878">MKGELVTVGDTALHVVRHGEGAPLLFLVGLGGRADFWAPQFARFANRDCISFDHRARGDSIPSDVTQTVRVLAEDALRLLDALRIERLDIVGHSLGGAIAQHLAVQAPERVTRLLLSASWAGPTPYFTDLFALRKDVLRTLGPAAYLTQGAMLGNPGWHNAAGWPAQAADIANRAAAFHGVEIELQRMDAVTAHDLRAALPDITAPCGVICAQDDAITPLPLSEELAALIPRARLSILDSGNHFAPATVPDAWAAAARGFLA</sequence>
<dbReference type="InterPro" id="IPR000073">
    <property type="entry name" value="AB_hydrolase_1"/>
</dbReference>
<dbReference type="InterPro" id="IPR029058">
    <property type="entry name" value="AB_hydrolase_fold"/>
</dbReference>
<organism evidence="2 3">
    <name type="scientific">Sandaracinobacteroides saxicola</name>
    <dbReference type="NCBI Taxonomy" id="2759707"/>
    <lineage>
        <taxon>Bacteria</taxon>
        <taxon>Pseudomonadati</taxon>
        <taxon>Pseudomonadota</taxon>
        <taxon>Alphaproteobacteria</taxon>
        <taxon>Sphingomonadales</taxon>
        <taxon>Sphingosinicellaceae</taxon>
        <taxon>Sandaracinobacteroides</taxon>
    </lineage>
</organism>
<protein>
    <submittedName>
        <fullName evidence="2">Alpha/beta fold hydrolase</fullName>
    </submittedName>
</protein>
<proteinExistence type="predicted"/>
<dbReference type="Pfam" id="PF00561">
    <property type="entry name" value="Abhydrolase_1"/>
    <property type="match status" value="1"/>
</dbReference>
<evidence type="ECO:0000259" key="1">
    <source>
        <dbReference type="Pfam" id="PF00561"/>
    </source>
</evidence>
<evidence type="ECO:0000313" key="2">
    <source>
        <dbReference type="EMBL" id="QMW23835.1"/>
    </source>
</evidence>
<keyword evidence="3" id="KW-1185">Reference proteome</keyword>
<feature type="domain" description="AB hydrolase-1" evidence="1">
    <location>
        <begin position="23"/>
        <end position="245"/>
    </location>
</feature>
<dbReference type="PRINTS" id="PR00111">
    <property type="entry name" value="ABHYDROLASE"/>
</dbReference>
<dbReference type="SUPFAM" id="SSF53474">
    <property type="entry name" value="alpha/beta-Hydrolases"/>
    <property type="match status" value="1"/>
</dbReference>
<dbReference type="Gene3D" id="3.40.50.1820">
    <property type="entry name" value="alpha/beta hydrolase"/>
    <property type="match status" value="1"/>
</dbReference>
<dbReference type="PANTHER" id="PTHR43433">
    <property type="entry name" value="HYDROLASE, ALPHA/BETA FOLD FAMILY PROTEIN"/>
    <property type="match status" value="1"/>
</dbReference>
<dbReference type="InterPro" id="IPR050471">
    <property type="entry name" value="AB_hydrolase"/>
</dbReference>
<dbReference type="AlphaFoldDB" id="A0A7G5IKE3"/>
<evidence type="ECO:0000313" key="3">
    <source>
        <dbReference type="Proteomes" id="UP000515292"/>
    </source>
</evidence>
<gene>
    <name evidence="2" type="ORF">H3309_04995</name>
</gene>
<dbReference type="RefSeq" id="WP_182297658.1">
    <property type="nucleotide sequence ID" value="NZ_CP059851.1"/>
</dbReference>
<dbReference type="KEGG" id="sand:H3309_04995"/>
<dbReference type="EMBL" id="CP059851">
    <property type="protein sequence ID" value="QMW23835.1"/>
    <property type="molecule type" value="Genomic_DNA"/>
</dbReference>
<accession>A0A7G5IKE3</accession>
<dbReference type="GO" id="GO:0016787">
    <property type="term" value="F:hydrolase activity"/>
    <property type="evidence" value="ECO:0007669"/>
    <property type="project" value="UniProtKB-KW"/>
</dbReference>
<name>A0A7G5IKE3_9SPHN</name>
<dbReference type="PANTHER" id="PTHR43433:SF10">
    <property type="entry name" value="AB HYDROLASE-1 DOMAIN-CONTAINING PROTEIN"/>
    <property type="match status" value="1"/>
</dbReference>
<reference evidence="2 3" key="1">
    <citation type="submission" date="2020-07" db="EMBL/GenBank/DDBJ databases">
        <title>Complete genome sequence for Sandaracinobacter sp. M6.</title>
        <authorList>
            <person name="Tang Y."/>
            <person name="Liu Q."/>
            <person name="Guo Z."/>
            <person name="Lei P."/>
            <person name="Huang B."/>
        </authorList>
    </citation>
    <scope>NUCLEOTIDE SEQUENCE [LARGE SCALE GENOMIC DNA]</scope>
    <source>
        <strain evidence="2 3">M6</strain>
    </source>
</reference>
<dbReference type="Proteomes" id="UP000515292">
    <property type="component" value="Chromosome"/>
</dbReference>